<dbReference type="InterPro" id="IPR050097">
    <property type="entry name" value="Ferredoxin-NADP_redctase_2"/>
</dbReference>
<dbReference type="Pfam" id="PF07992">
    <property type="entry name" value="Pyr_redox_2"/>
    <property type="match status" value="1"/>
</dbReference>
<dbReference type="EMBL" id="JBHLTG010000002">
    <property type="protein sequence ID" value="MFC0678527.1"/>
    <property type="molecule type" value="Genomic_DNA"/>
</dbReference>
<dbReference type="Proteomes" id="UP001589896">
    <property type="component" value="Unassembled WGS sequence"/>
</dbReference>
<dbReference type="RefSeq" id="WP_386668461.1">
    <property type="nucleotide sequence ID" value="NZ_JBHLTG010000002.1"/>
</dbReference>
<reference evidence="4 5" key="1">
    <citation type="submission" date="2024-09" db="EMBL/GenBank/DDBJ databases">
        <authorList>
            <person name="Sun Q."/>
            <person name="Mori K."/>
        </authorList>
    </citation>
    <scope>NUCLEOTIDE SEQUENCE [LARGE SCALE GENOMIC DNA]</scope>
    <source>
        <strain evidence="4 5">KCTC 23076</strain>
    </source>
</reference>
<evidence type="ECO:0000313" key="5">
    <source>
        <dbReference type="Proteomes" id="UP001589896"/>
    </source>
</evidence>
<dbReference type="PRINTS" id="PR00368">
    <property type="entry name" value="FADPNR"/>
</dbReference>
<dbReference type="SUPFAM" id="SSF51905">
    <property type="entry name" value="FAD/NAD(P)-binding domain"/>
    <property type="match status" value="1"/>
</dbReference>
<proteinExistence type="predicted"/>
<keyword evidence="5" id="KW-1185">Reference proteome</keyword>
<keyword evidence="2" id="KW-0560">Oxidoreductase</keyword>
<sequence length="314" mass="32916">MEWDVIVIGGSAAGLSASLMLGRAGRRTLVIDAGSPRNRFADHMHGVLGNEGTPPSELLEHGRAEASGYGVEFAEGTVERVDETEDGVVVTVADGGVLTARAVIAATGLTDELPAIPGLAERWGRSVLHCPYCHGWEVRNQRLGVLTTSPLQLHLAHLIRQWSDRVVVFTAGLDPLTAEEEARFRARGVELVAEPVVELLGDGDALTAVRLADGREVPVDAIFTGGTLRPHDGFLSHLGLSRTETPAGSFVAVDAMNRTSSKRIWAVGNVVNPSATVPLSIGAGSFTGAAVNAALVTEDFDLALAAAASHSLVE</sequence>
<dbReference type="PANTHER" id="PTHR48105">
    <property type="entry name" value="THIOREDOXIN REDUCTASE 1-RELATED-RELATED"/>
    <property type="match status" value="1"/>
</dbReference>
<feature type="domain" description="FAD/NAD(P)-binding" evidence="3">
    <location>
        <begin position="4"/>
        <end position="275"/>
    </location>
</feature>
<evidence type="ECO:0000259" key="3">
    <source>
        <dbReference type="Pfam" id="PF07992"/>
    </source>
</evidence>
<accession>A0ABV6RNG9</accession>
<comment type="caution">
    <text evidence="4">The sequence shown here is derived from an EMBL/GenBank/DDBJ whole genome shotgun (WGS) entry which is preliminary data.</text>
</comment>
<protein>
    <submittedName>
        <fullName evidence="4">NAD(P)/FAD-dependent oxidoreductase</fullName>
    </submittedName>
</protein>
<evidence type="ECO:0000256" key="1">
    <source>
        <dbReference type="ARBA" id="ARBA00022630"/>
    </source>
</evidence>
<name>A0ABV6RNG9_9GAMM</name>
<evidence type="ECO:0000313" key="4">
    <source>
        <dbReference type="EMBL" id="MFC0678527.1"/>
    </source>
</evidence>
<dbReference type="PRINTS" id="PR00469">
    <property type="entry name" value="PNDRDTASEII"/>
</dbReference>
<dbReference type="Gene3D" id="3.50.50.60">
    <property type="entry name" value="FAD/NAD(P)-binding domain"/>
    <property type="match status" value="2"/>
</dbReference>
<dbReference type="InterPro" id="IPR036188">
    <property type="entry name" value="FAD/NAD-bd_sf"/>
</dbReference>
<dbReference type="InterPro" id="IPR023753">
    <property type="entry name" value="FAD/NAD-binding_dom"/>
</dbReference>
<evidence type="ECO:0000256" key="2">
    <source>
        <dbReference type="ARBA" id="ARBA00023002"/>
    </source>
</evidence>
<gene>
    <name evidence="4" type="ORF">ACFFGH_11825</name>
</gene>
<keyword evidence="1" id="KW-0285">Flavoprotein</keyword>
<organism evidence="4 5">
    <name type="scientific">Lysobacter korlensis</name>
    <dbReference type="NCBI Taxonomy" id="553636"/>
    <lineage>
        <taxon>Bacteria</taxon>
        <taxon>Pseudomonadati</taxon>
        <taxon>Pseudomonadota</taxon>
        <taxon>Gammaproteobacteria</taxon>
        <taxon>Lysobacterales</taxon>
        <taxon>Lysobacteraceae</taxon>
        <taxon>Lysobacter</taxon>
    </lineage>
</organism>